<comment type="caution">
    <text evidence="2">The sequence shown here is derived from an EMBL/GenBank/DDBJ whole genome shotgun (WGS) entry which is preliminary data.</text>
</comment>
<accession>A0AAW1LC31</accession>
<feature type="compositionally biased region" description="Polar residues" evidence="1">
    <location>
        <begin position="1"/>
        <end position="26"/>
    </location>
</feature>
<organism evidence="2 3">
    <name type="scientific">Popillia japonica</name>
    <name type="common">Japanese beetle</name>
    <dbReference type="NCBI Taxonomy" id="7064"/>
    <lineage>
        <taxon>Eukaryota</taxon>
        <taxon>Metazoa</taxon>
        <taxon>Ecdysozoa</taxon>
        <taxon>Arthropoda</taxon>
        <taxon>Hexapoda</taxon>
        <taxon>Insecta</taxon>
        <taxon>Pterygota</taxon>
        <taxon>Neoptera</taxon>
        <taxon>Endopterygota</taxon>
        <taxon>Coleoptera</taxon>
        <taxon>Polyphaga</taxon>
        <taxon>Scarabaeiformia</taxon>
        <taxon>Scarabaeidae</taxon>
        <taxon>Rutelinae</taxon>
        <taxon>Popillia</taxon>
    </lineage>
</organism>
<name>A0AAW1LC31_POPJA</name>
<keyword evidence="3" id="KW-1185">Reference proteome</keyword>
<gene>
    <name evidence="2" type="ORF">QE152_g13451</name>
</gene>
<protein>
    <submittedName>
        <fullName evidence="2">Uncharacterized protein</fullName>
    </submittedName>
</protein>
<proteinExistence type="predicted"/>
<evidence type="ECO:0000313" key="2">
    <source>
        <dbReference type="EMBL" id="KAK9731677.1"/>
    </source>
</evidence>
<feature type="region of interest" description="Disordered" evidence="1">
    <location>
        <begin position="1"/>
        <end position="33"/>
    </location>
</feature>
<evidence type="ECO:0000313" key="3">
    <source>
        <dbReference type="Proteomes" id="UP001458880"/>
    </source>
</evidence>
<dbReference type="EMBL" id="JASPKY010000129">
    <property type="protein sequence ID" value="KAK9731677.1"/>
    <property type="molecule type" value="Genomic_DNA"/>
</dbReference>
<dbReference type="AlphaFoldDB" id="A0AAW1LC31"/>
<dbReference type="Proteomes" id="UP001458880">
    <property type="component" value="Unassembled WGS sequence"/>
</dbReference>
<evidence type="ECO:0000256" key="1">
    <source>
        <dbReference type="SAM" id="MobiDB-lite"/>
    </source>
</evidence>
<sequence length="94" mass="10450">MPSTSQEIVPILSTSTEGHCPQSLQEETAHRPNLSFPTLEEIRPFEKEKSTAAKKRKRVSAILTDTPIKKSLRGIITAVKTTEESQGYKKEVIA</sequence>
<reference evidence="2 3" key="1">
    <citation type="journal article" date="2024" name="BMC Genomics">
        <title>De novo assembly and annotation of Popillia japonica's genome with initial clues to its potential as an invasive pest.</title>
        <authorList>
            <person name="Cucini C."/>
            <person name="Boschi S."/>
            <person name="Funari R."/>
            <person name="Cardaioli E."/>
            <person name="Iannotti N."/>
            <person name="Marturano G."/>
            <person name="Paoli F."/>
            <person name="Bruttini M."/>
            <person name="Carapelli A."/>
            <person name="Frati F."/>
            <person name="Nardi F."/>
        </authorList>
    </citation>
    <scope>NUCLEOTIDE SEQUENCE [LARGE SCALE GENOMIC DNA]</scope>
    <source>
        <strain evidence="2">DMR45628</strain>
    </source>
</reference>